<gene>
    <name evidence="2" type="ORF">UFOPK2810_00969</name>
</gene>
<dbReference type="SUPFAM" id="SSF54909">
    <property type="entry name" value="Dimeric alpha+beta barrel"/>
    <property type="match status" value="1"/>
</dbReference>
<dbReference type="InterPro" id="IPR011008">
    <property type="entry name" value="Dimeric_a/b-barrel"/>
</dbReference>
<accession>A0A6J6U3C6</accession>
<dbReference type="InterPro" id="IPR007138">
    <property type="entry name" value="ABM_dom"/>
</dbReference>
<sequence length="139" mass="14579">MVFDSNTSAPGLVVITRFNVPAEQAEQFALDARAAIAVLAQRPGFVDADLGQSTDDESLRVITTRWEGIGAYRRALSSYDVKLSAIPFLSLAIDEPSAFEIVHARTPESAREGVSGLAADAGSIGLGFASGPDIPSVQS</sequence>
<dbReference type="EMBL" id="CAEZYZ010000153">
    <property type="protein sequence ID" value="CAB4753835.1"/>
    <property type="molecule type" value="Genomic_DNA"/>
</dbReference>
<proteinExistence type="predicted"/>
<dbReference type="Pfam" id="PF03992">
    <property type="entry name" value="ABM"/>
    <property type="match status" value="1"/>
</dbReference>
<reference evidence="2" key="1">
    <citation type="submission" date="2020-05" db="EMBL/GenBank/DDBJ databases">
        <authorList>
            <person name="Chiriac C."/>
            <person name="Salcher M."/>
            <person name="Ghai R."/>
            <person name="Kavagutti S V."/>
        </authorList>
    </citation>
    <scope>NUCLEOTIDE SEQUENCE</scope>
</reference>
<dbReference type="AlphaFoldDB" id="A0A6J6U3C6"/>
<evidence type="ECO:0000259" key="1">
    <source>
        <dbReference type="Pfam" id="PF03992"/>
    </source>
</evidence>
<name>A0A6J6U3C6_9ZZZZ</name>
<organism evidence="2">
    <name type="scientific">freshwater metagenome</name>
    <dbReference type="NCBI Taxonomy" id="449393"/>
    <lineage>
        <taxon>unclassified sequences</taxon>
        <taxon>metagenomes</taxon>
        <taxon>ecological metagenomes</taxon>
    </lineage>
</organism>
<dbReference type="Gene3D" id="3.30.70.100">
    <property type="match status" value="1"/>
</dbReference>
<feature type="domain" description="ABM" evidence="1">
    <location>
        <begin position="12"/>
        <end position="78"/>
    </location>
</feature>
<evidence type="ECO:0000313" key="2">
    <source>
        <dbReference type="EMBL" id="CAB4753835.1"/>
    </source>
</evidence>
<protein>
    <submittedName>
        <fullName evidence="2">Unannotated protein</fullName>
    </submittedName>
</protein>